<dbReference type="InterPro" id="IPR032508">
    <property type="entry name" value="FecR_C"/>
</dbReference>
<reference evidence="5" key="1">
    <citation type="journal article" date="2019" name="Int. J. Syst. Evol. Microbiol.">
        <title>The Global Catalogue of Microorganisms (GCM) 10K type strain sequencing project: providing services to taxonomists for standard genome sequencing and annotation.</title>
        <authorList>
            <consortium name="The Broad Institute Genomics Platform"/>
            <consortium name="The Broad Institute Genome Sequencing Center for Infectious Disease"/>
            <person name="Wu L."/>
            <person name="Ma J."/>
        </authorList>
    </citation>
    <scope>NUCLEOTIDE SEQUENCE [LARGE SCALE GENOMIC DNA]</scope>
    <source>
        <strain evidence="5">KCTC 42662</strain>
    </source>
</reference>
<evidence type="ECO:0000256" key="1">
    <source>
        <dbReference type="SAM" id="Phobius"/>
    </source>
</evidence>
<keyword evidence="1" id="KW-1133">Transmembrane helix</keyword>
<proteinExistence type="predicted"/>
<dbReference type="Gene3D" id="3.55.50.30">
    <property type="match status" value="1"/>
</dbReference>
<keyword evidence="1" id="KW-0472">Membrane</keyword>
<gene>
    <name evidence="4" type="ORF">ACFSR5_17190</name>
</gene>
<accession>A0ABW5KK77</accession>
<feature type="domain" description="FecR protein" evidence="2">
    <location>
        <begin position="195"/>
        <end position="288"/>
    </location>
</feature>
<protein>
    <submittedName>
        <fullName evidence="4">FecR family protein</fullName>
    </submittedName>
</protein>
<dbReference type="PANTHER" id="PTHR30273">
    <property type="entry name" value="PERIPLASMIC SIGNAL SENSOR AND SIGMA FACTOR ACTIVATOR FECR-RELATED"/>
    <property type="match status" value="1"/>
</dbReference>
<dbReference type="Gene3D" id="2.60.120.1440">
    <property type="match status" value="1"/>
</dbReference>
<feature type="transmembrane region" description="Helical" evidence="1">
    <location>
        <begin position="95"/>
        <end position="115"/>
    </location>
</feature>
<evidence type="ECO:0000313" key="4">
    <source>
        <dbReference type="EMBL" id="MFD2549386.1"/>
    </source>
</evidence>
<dbReference type="Pfam" id="PF16344">
    <property type="entry name" value="FecR_C"/>
    <property type="match status" value="1"/>
</dbReference>
<feature type="domain" description="Protein FecR C-terminal" evidence="3">
    <location>
        <begin position="331"/>
        <end position="399"/>
    </location>
</feature>
<sequence>MYYLYIKTSTLDNNRIYLLFRKHVEGHLTSNELEELQEGLKHVDEETFSAWVDTLVDVKDNAEFNKDGVYTTLERKMDTLPARKTFGAEWMRSPMVRIAASVFIVLSIAALIYTLSDRSKHEINSEHATVEISDVQLSEEAMITMADGKRIAFDTIAGTAVEHKGIQFTRLADGSLAMTQSRGTDYFRRDDQHRLSAPVGVSLRVILPDSSIVWLNSGSSIHVWASYGQEKRAVALDGEAFFDVRHRKEVPFYVTAKGTTIRVLGTQFNVSAYQADKKMLTTLVQGSVDLTVSEHRLLLKPGQQAVVEEGTAIRLRTKVDMSEILAWKEGYFRFRNKPISDILHELAKWYPMDEVVVPAGANDRLTGSIKRSKKLTDLLRAIEQVSDLRFVVEERRVVVMK</sequence>
<comment type="caution">
    <text evidence="4">The sequence shown here is derived from an EMBL/GenBank/DDBJ whole genome shotgun (WGS) entry which is preliminary data.</text>
</comment>
<dbReference type="Pfam" id="PF04773">
    <property type="entry name" value="FecR"/>
    <property type="match status" value="1"/>
</dbReference>
<keyword evidence="5" id="KW-1185">Reference proteome</keyword>
<dbReference type="RefSeq" id="WP_380905703.1">
    <property type="nucleotide sequence ID" value="NZ_JBHUEG010000012.1"/>
</dbReference>
<keyword evidence="1" id="KW-0812">Transmembrane</keyword>
<dbReference type="Proteomes" id="UP001597545">
    <property type="component" value="Unassembled WGS sequence"/>
</dbReference>
<evidence type="ECO:0000313" key="5">
    <source>
        <dbReference type="Proteomes" id="UP001597545"/>
    </source>
</evidence>
<name>A0ABW5KK77_9SPHI</name>
<dbReference type="PANTHER" id="PTHR30273:SF2">
    <property type="entry name" value="PROTEIN FECR"/>
    <property type="match status" value="1"/>
</dbReference>
<dbReference type="EMBL" id="JBHULR010000015">
    <property type="protein sequence ID" value="MFD2549386.1"/>
    <property type="molecule type" value="Genomic_DNA"/>
</dbReference>
<organism evidence="4 5">
    <name type="scientific">Sphingobacterium suaedae</name>
    <dbReference type="NCBI Taxonomy" id="1686402"/>
    <lineage>
        <taxon>Bacteria</taxon>
        <taxon>Pseudomonadati</taxon>
        <taxon>Bacteroidota</taxon>
        <taxon>Sphingobacteriia</taxon>
        <taxon>Sphingobacteriales</taxon>
        <taxon>Sphingobacteriaceae</taxon>
        <taxon>Sphingobacterium</taxon>
    </lineage>
</organism>
<dbReference type="InterPro" id="IPR012373">
    <property type="entry name" value="Ferrdict_sens_TM"/>
</dbReference>
<dbReference type="InterPro" id="IPR006860">
    <property type="entry name" value="FecR"/>
</dbReference>
<evidence type="ECO:0000259" key="2">
    <source>
        <dbReference type="Pfam" id="PF04773"/>
    </source>
</evidence>
<evidence type="ECO:0000259" key="3">
    <source>
        <dbReference type="Pfam" id="PF16344"/>
    </source>
</evidence>